<reference evidence="1 2" key="1">
    <citation type="submission" date="2019-02" db="EMBL/GenBank/DDBJ databases">
        <authorList>
            <person name="Sun L."/>
            <person name="Pan D."/>
            <person name="Wu X."/>
        </authorList>
    </citation>
    <scope>NUCLEOTIDE SEQUENCE [LARGE SCALE GENOMIC DNA]</scope>
    <source>
        <strain evidence="1 2">JW-1</strain>
    </source>
</reference>
<keyword evidence="2" id="KW-1185">Reference proteome</keyword>
<dbReference type="InterPro" id="IPR036412">
    <property type="entry name" value="HAD-like_sf"/>
</dbReference>
<gene>
    <name evidence="1" type="ORF">EVS81_13420</name>
</gene>
<dbReference type="GO" id="GO:0016787">
    <property type="term" value="F:hydrolase activity"/>
    <property type="evidence" value="ECO:0007669"/>
    <property type="project" value="UniProtKB-KW"/>
</dbReference>
<dbReference type="Pfam" id="PF12710">
    <property type="entry name" value="HAD"/>
    <property type="match status" value="1"/>
</dbReference>
<dbReference type="SUPFAM" id="SSF56784">
    <property type="entry name" value="HAD-like"/>
    <property type="match status" value="1"/>
</dbReference>
<dbReference type="KEGG" id="ltr:EVS81_13420"/>
<dbReference type="EMBL" id="CP035806">
    <property type="protein sequence ID" value="QBE49697.1"/>
    <property type="molecule type" value="Genomic_DNA"/>
</dbReference>
<dbReference type="Gene3D" id="3.40.50.1000">
    <property type="entry name" value="HAD superfamily/HAD-like"/>
    <property type="match status" value="1"/>
</dbReference>
<evidence type="ECO:0000313" key="2">
    <source>
        <dbReference type="Proteomes" id="UP000289260"/>
    </source>
</evidence>
<organism evidence="1 2">
    <name type="scientific">Leucobacter triazinivorans</name>
    <dbReference type="NCBI Taxonomy" id="1784719"/>
    <lineage>
        <taxon>Bacteria</taxon>
        <taxon>Bacillati</taxon>
        <taxon>Actinomycetota</taxon>
        <taxon>Actinomycetes</taxon>
        <taxon>Micrococcales</taxon>
        <taxon>Microbacteriaceae</taxon>
        <taxon>Leucobacter</taxon>
    </lineage>
</organism>
<accession>A0A4P6KGR4</accession>
<sequence length="296" mass="32682">MILPSWRPGAARDRLVALLDASEEIPEEERLAVFDNDGTLWCERPHYVQEAFLIDALARRAAEDPALREREEFRALLDADAEAIGRIGMVRIAVALMELFAGQDPRDYTSESRAFAERWVHPTLGVHCEGLVYLPMLELLEELRRRGWTIGIVSGGGVEFVRAVSRRLYGVPPELVVGSVIEHELTDDGELRRTAKILGAVNEGATKVMNLQGALGRRPRFAAGNSGGDTEMLAWTAAGGGLALVLEHDDAEREFAYEGRAESFAQAESLGDTARREGWAVVSMRDDWDRVFPPAG</sequence>
<dbReference type="InterPro" id="IPR023214">
    <property type="entry name" value="HAD_sf"/>
</dbReference>
<dbReference type="AlphaFoldDB" id="A0A4P6KGR4"/>
<dbReference type="Proteomes" id="UP000289260">
    <property type="component" value="Chromosome"/>
</dbReference>
<name>A0A4P6KGR4_9MICO</name>
<keyword evidence="1" id="KW-0378">Hydrolase</keyword>
<protein>
    <submittedName>
        <fullName evidence="1">Haloacid dehalogenase-like hydrolase</fullName>
    </submittedName>
</protein>
<dbReference type="OrthoDB" id="9799365at2"/>
<dbReference type="RefSeq" id="WP_130110810.1">
    <property type="nucleotide sequence ID" value="NZ_CP035806.1"/>
</dbReference>
<evidence type="ECO:0000313" key="1">
    <source>
        <dbReference type="EMBL" id="QBE49697.1"/>
    </source>
</evidence>
<proteinExistence type="predicted"/>